<reference evidence="1 2" key="1">
    <citation type="journal article" date="2023" name="bioRxiv">
        <title>High-quality genome assemblies of four members of thePodospora anserinaspecies complex.</title>
        <authorList>
            <person name="Ament-Velasquez S.L."/>
            <person name="Vogan A.A."/>
            <person name="Wallerman O."/>
            <person name="Hartmann F."/>
            <person name="Gautier V."/>
            <person name="Silar P."/>
            <person name="Giraud T."/>
            <person name="Johannesson H."/>
        </authorList>
    </citation>
    <scope>NUCLEOTIDE SEQUENCE [LARGE SCALE GENOMIC DNA]</scope>
    <source>
        <strain evidence="1 2">CBS 112042</strain>
    </source>
</reference>
<sequence length="108" mass="12000">MVGFFTSQSLWEKEKPVSLGLWHLWPVPEGQLPSPADFRRNKLPQETLQLAAAGSRLERHRGMQSGPSCTILNHSGAIPLQGGQNPNPDLIGSFDLTSRHSLWRQTTT</sequence>
<proteinExistence type="predicted"/>
<evidence type="ECO:0000313" key="1">
    <source>
        <dbReference type="EMBL" id="KAK4643465.1"/>
    </source>
</evidence>
<accession>A0ABR0FKA7</accession>
<protein>
    <submittedName>
        <fullName evidence="1">Uncharacterized protein</fullName>
    </submittedName>
</protein>
<dbReference type="RefSeq" id="XP_062732441.1">
    <property type="nucleotide sequence ID" value="XM_062872672.1"/>
</dbReference>
<dbReference type="EMBL" id="JAFFGZ010000006">
    <property type="protein sequence ID" value="KAK4643465.1"/>
    <property type="molecule type" value="Genomic_DNA"/>
</dbReference>
<dbReference type="GeneID" id="87891918"/>
<name>A0ABR0FKA7_9PEZI</name>
<keyword evidence="2" id="KW-1185">Reference proteome</keyword>
<evidence type="ECO:0000313" key="2">
    <source>
        <dbReference type="Proteomes" id="UP001322138"/>
    </source>
</evidence>
<organism evidence="1 2">
    <name type="scientific">Podospora bellae-mahoneyi</name>
    <dbReference type="NCBI Taxonomy" id="2093777"/>
    <lineage>
        <taxon>Eukaryota</taxon>
        <taxon>Fungi</taxon>
        <taxon>Dikarya</taxon>
        <taxon>Ascomycota</taxon>
        <taxon>Pezizomycotina</taxon>
        <taxon>Sordariomycetes</taxon>
        <taxon>Sordariomycetidae</taxon>
        <taxon>Sordariales</taxon>
        <taxon>Podosporaceae</taxon>
        <taxon>Podospora</taxon>
    </lineage>
</organism>
<dbReference type="Proteomes" id="UP001322138">
    <property type="component" value="Unassembled WGS sequence"/>
</dbReference>
<gene>
    <name evidence="1" type="ORF">QC761_0068120</name>
</gene>
<comment type="caution">
    <text evidence="1">The sequence shown here is derived from an EMBL/GenBank/DDBJ whole genome shotgun (WGS) entry which is preliminary data.</text>
</comment>